<dbReference type="PANTHER" id="PTHR43649:SF29">
    <property type="entry name" value="OSMOPROTECTIVE COMPOUNDS-BINDING PROTEIN GGTB"/>
    <property type="match status" value="1"/>
</dbReference>
<dbReference type="SUPFAM" id="SSF53850">
    <property type="entry name" value="Periplasmic binding protein-like II"/>
    <property type="match status" value="1"/>
</dbReference>
<dbReference type="InterPro" id="IPR050490">
    <property type="entry name" value="Bact_solute-bd_prot1"/>
</dbReference>
<dbReference type="AlphaFoldDB" id="A0A6N2VG37"/>
<reference evidence="3" key="1">
    <citation type="submission" date="2019-11" db="EMBL/GenBank/DDBJ databases">
        <authorList>
            <person name="Feng L."/>
        </authorList>
    </citation>
    <scope>NUCLEOTIDE SEQUENCE</scope>
    <source>
        <strain evidence="3">CnexileLFYP112</strain>
    </source>
</reference>
<dbReference type="InterPro" id="IPR006059">
    <property type="entry name" value="SBP"/>
</dbReference>
<dbReference type="PANTHER" id="PTHR43649">
    <property type="entry name" value="ARABINOSE-BINDING PROTEIN-RELATED"/>
    <property type="match status" value="1"/>
</dbReference>
<dbReference type="EMBL" id="CACRTG010000028">
    <property type="protein sequence ID" value="VYT28607.1"/>
    <property type="molecule type" value="Genomic_DNA"/>
</dbReference>
<evidence type="ECO:0000313" key="3">
    <source>
        <dbReference type="EMBL" id="VYT28607.1"/>
    </source>
</evidence>
<dbReference type="PROSITE" id="PS51257">
    <property type="entry name" value="PROKAR_LIPOPROTEIN"/>
    <property type="match status" value="1"/>
</dbReference>
<proteinExistence type="inferred from homology"/>
<sequence>MKRTKLAFLVLSAMLIVTGCKEKEQDLLNKDDPVTIEVWHYYNGAQQDEFNRLVREFNKTVGKEKGIVVEGSGQGTISELEANVLDAIQGKAGADQMPNMFAAYGDAAYEVDQLGYAVDLKPYFTEEELSKYVEGYITEGNFSGEDSLKIFPVAKSVELLMLNKTDWEKFSSSVGVTTEELSTIEGITETAKKYYEWTDSLTEEQNDGKAFFGRDAFANYMLAGYRQLSTDMFSKENNKIVLHFEEDVVRKLWDNYYVPYISGYFDSSGKFRSDDIKVGNILACVSSSSSVTYFPDRVILNDEESYPIELKVLECPKFQGGKDYQIQQGAGMLVLKSSEKEQRACAEFLKWFTSDEQNIAFSTASGYLPVTKSANNLDKVTEVTKVEQSVKKVLRTSFEMIGDNQMYTSIPFKNGTTARAFLEKGMRDLAKQDREIVEQNLESGMTLQEAVSQFDNDDYFHKWYEDTKTQLELLVQQ</sequence>
<evidence type="ECO:0000256" key="2">
    <source>
        <dbReference type="ARBA" id="ARBA00022448"/>
    </source>
</evidence>
<comment type="similarity">
    <text evidence="1">Belongs to the bacterial solute-binding protein 1 family.</text>
</comment>
<evidence type="ECO:0000256" key="1">
    <source>
        <dbReference type="ARBA" id="ARBA00008520"/>
    </source>
</evidence>
<protein>
    <submittedName>
        <fullName evidence="3">Glycerol-3-phosphate transporter periplasmic binding protein</fullName>
    </submittedName>
</protein>
<keyword evidence="2" id="KW-0813">Transport</keyword>
<gene>
    <name evidence="3" type="ORF">CNLFYP112_02656</name>
</gene>
<organism evidence="3">
    <name type="scientific">[Clostridium] nexile</name>
    <dbReference type="NCBI Taxonomy" id="29361"/>
    <lineage>
        <taxon>Bacteria</taxon>
        <taxon>Bacillati</taxon>
        <taxon>Bacillota</taxon>
        <taxon>Clostridia</taxon>
        <taxon>Lachnospirales</taxon>
        <taxon>Lachnospiraceae</taxon>
        <taxon>Tyzzerella</taxon>
    </lineage>
</organism>
<name>A0A6N2VG37_9FIRM</name>
<dbReference type="Gene3D" id="3.40.190.10">
    <property type="entry name" value="Periplasmic binding protein-like II"/>
    <property type="match status" value="1"/>
</dbReference>
<dbReference type="Pfam" id="PF13416">
    <property type="entry name" value="SBP_bac_8"/>
    <property type="match status" value="1"/>
</dbReference>
<accession>A0A6N2VG37</accession>